<dbReference type="PANTHER" id="PTHR30574:SF1">
    <property type="entry name" value="SULPHUR TRANSPORT DOMAIN-CONTAINING PROTEIN"/>
    <property type="match status" value="1"/>
</dbReference>
<gene>
    <name evidence="10" type="ORF">P409_24455</name>
</gene>
<protein>
    <submittedName>
        <fullName evidence="10">Membrane protein</fullName>
    </submittedName>
</protein>
<dbReference type="OrthoDB" id="9794165at2"/>
<organism evidence="10 11">
    <name type="scientific">Inquilinus limosus MP06</name>
    <dbReference type="NCBI Taxonomy" id="1398085"/>
    <lineage>
        <taxon>Bacteria</taxon>
        <taxon>Pseudomonadati</taxon>
        <taxon>Pseudomonadota</taxon>
        <taxon>Alphaproteobacteria</taxon>
        <taxon>Rhodospirillales</taxon>
        <taxon>Rhodospirillaceae</taxon>
        <taxon>Inquilinus</taxon>
    </lineage>
</organism>
<evidence type="ECO:0000256" key="7">
    <source>
        <dbReference type="ARBA" id="ARBA00023136"/>
    </source>
</evidence>
<feature type="transmembrane region" description="Helical" evidence="9">
    <location>
        <begin position="156"/>
        <end position="174"/>
    </location>
</feature>
<dbReference type="EMBL" id="JANX01000412">
    <property type="protein sequence ID" value="KGM31913.1"/>
    <property type="molecule type" value="Genomic_DNA"/>
</dbReference>
<feature type="transmembrane region" description="Helical" evidence="9">
    <location>
        <begin position="241"/>
        <end position="262"/>
    </location>
</feature>
<keyword evidence="2" id="KW-0813">Transport</keyword>
<keyword evidence="4" id="KW-0997">Cell inner membrane</keyword>
<evidence type="ECO:0000256" key="2">
    <source>
        <dbReference type="ARBA" id="ARBA00022448"/>
    </source>
</evidence>
<dbReference type="AlphaFoldDB" id="A0A0A0D225"/>
<comment type="similarity">
    <text evidence="8">Belongs to the TsuA/YedE (TC 9.B.102) family.</text>
</comment>
<evidence type="ECO:0000256" key="5">
    <source>
        <dbReference type="ARBA" id="ARBA00022692"/>
    </source>
</evidence>
<evidence type="ECO:0000256" key="6">
    <source>
        <dbReference type="ARBA" id="ARBA00022989"/>
    </source>
</evidence>
<keyword evidence="7 9" id="KW-0472">Membrane</keyword>
<feature type="transmembrane region" description="Helical" evidence="9">
    <location>
        <begin position="89"/>
        <end position="110"/>
    </location>
</feature>
<evidence type="ECO:0000256" key="4">
    <source>
        <dbReference type="ARBA" id="ARBA00022519"/>
    </source>
</evidence>
<evidence type="ECO:0000313" key="10">
    <source>
        <dbReference type="EMBL" id="KGM31913.1"/>
    </source>
</evidence>
<comment type="subcellular location">
    <subcellularLocation>
        <location evidence="1">Cell inner membrane</location>
        <topology evidence="1">Multi-pass membrane protein</topology>
    </subcellularLocation>
</comment>
<feature type="transmembrane region" description="Helical" evidence="9">
    <location>
        <begin position="194"/>
        <end position="214"/>
    </location>
</feature>
<feature type="transmembrane region" description="Helical" evidence="9">
    <location>
        <begin position="122"/>
        <end position="149"/>
    </location>
</feature>
<keyword evidence="3" id="KW-1003">Cell membrane</keyword>
<dbReference type="Proteomes" id="UP000029995">
    <property type="component" value="Unassembled WGS sequence"/>
</dbReference>
<keyword evidence="6 9" id="KW-1133">Transmembrane helix</keyword>
<sequence>MSTVSLPGRDVSAGPRLAPAINGRVVGLAGLVLLAGVLLLSTVIDARQAALYILGAALGAVLYHAAFGFTSAWRVFIADGRGAGLRAQMVMLAVAVLLFFPALSAGTLFGQPVSGNVSPLGVSVVVGAFLFGIGMQLGGGCASGTLYTVGGGSTRMVLTLVFFIIGSAIGAAHLHWWTAQPSLPPVSLVTSLGLWPALALSLALFAAIAGLTVLRERRIHGALVASEAPAMRGLQRLLRGPWPLVWGGVALAVLNFVTLALAGRPWGITSAFALWGSKAAALVGFDPASWPYWAKPANAAALNGSILTDITSVMDIGIIVGALLAAGLAGRFAPVWRIPGRQVAAAVVGGLLLGYGARLAYGCNIGAYFSGIASGSLHGWLWLVAAFFGNVAGTYLRPTFGLEVERTPRLTGC</sequence>
<dbReference type="Pfam" id="PF04143">
    <property type="entry name" value="Sulf_transp"/>
    <property type="match status" value="1"/>
</dbReference>
<accession>A0A0A0D225</accession>
<evidence type="ECO:0000256" key="9">
    <source>
        <dbReference type="SAM" id="Phobius"/>
    </source>
</evidence>
<evidence type="ECO:0000313" key="11">
    <source>
        <dbReference type="Proteomes" id="UP000029995"/>
    </source>
</evidence>
<feature type="transmembrane region" description="Helical" evidence="9">
    <location>
        <begin position="50"/>
        <end position="77"/>
    </location>
</feature>
<evidence type="ECO:0000256" key="1">
    <source>
        <dbReference type="ARBA" id="ARBA00004429"/>
    </source>
</evidence>
<reference evidence="10 11" key="1">
    <citation type="submission" date="2014-01" db="EMBL/GenBank/DDBJ databases">
        <title>Genome sequence determination for a cystic fibrosis isolate, Inquilinus limosus.</title>
        <authorList>
            <person name="Pino M."/>
            <person name="Di Conza J."/>
            <person name="Gutkind G."/>
        </authorList>
    </citation>
    <scope>NUCLEOTIDE SEQUENCE [LARGE SCALE GENOMIC DNA]</scope>
    <source>
        <strain evidence="10 11">MP06</strain>
    </source>
</reference>
<comment type="caution">
    <text evidence="10">The sequence shown here is derived from an EMBL/GenBank/DDBJ whole genome shotgun (WGS) entry which is preliminary data.</text>
</comment>
<dbReference type="RefSeq" id="WP_034844751.1">
    <property type="nucleotide sequence ID" value="NZ_JANX01000412.1"/>
</dbReference>
<dbReference type="GO" id="GO:0005886">
    <property type="term" value="C:plasma membrane"/>
    <property type="evidence" value="ECO:0007669"/>
    <property type="project" value="UniProtKB-SubCell"/>
</dbReference>
<dbReference type="InterPro" id="IPR007272">
    <property type="entry name" value="Sulf_transp_TsuA/YedE"/>
</dbReference>
<keyword evidence="5 9" id="KW-0812">Transmembrane</keyword>
<evidence type="ECO:0000256" key="3">
    <source>
        <dbReference type="ARBA" id="ARBA00022475"/>
    </source>
</evidence>
<evidence type="ECO:0000256" key="8">
    <source>
        <dbReference type="ARBA" id="ARBA00035655"/>
    </source>
</evidence>
<proteinExistence type="inferred from homology"/>
<feature type="transmembrane region" description="Helical" evidence="9">
    <location>
        <begin position="316"/>
        <end position="336"/>
    </location>
</feature>
<feature type="transmembrane region" description="Helical" evidence="9">
    <location>
        <begin position="25"/>
        <end position="44"/>
    </location>
</feature>
<feature type="transmembrane region" description="Helical" evidence="9">
    <location>
        <begin position="343"/>
        <end position="361"/>
    </location>
</feature>
<dbReference type="PANTHER" id="PTHR30574">
    <property type="entry name" value="INNER MEMBRANE PROTEIN YEDE"/>
    <property type="match status" value="1"/>
</dbReference>
<name>A0A0A0D225_9PROT</name>